<feature type="transmembrane region" description="Helical" evidence="3">
    <location>
        <begin position="207"/>
        <end position="226"/>
    </location>
</feature>
<dbReference type="InterPro" id="IPR011701">
    <property type="entry name" value="MFS"/>
</dbReference>
<feature type="transmembrane region" description="Helical" evidence="3">
    <location>
        <begin position="87"/>
        <end position="106"/>
    </location>
</feature>
<dbReference type="FunFam" id="1.20.1250.20:FF:000398">
    <property type="entry name" value="Monocarboxylate transporter 14"/>
    <property type="match status" value="1"/>
</dbReference>
<feature type="transmembrane region" description="Helical" evidence="3">
    <location>
        <begin position="49"/>
        <end position="75"/>
    </location>
</feature>
<feature type="compositionally biased region" description="Low complexity" evidence="2">
    <location>
        <begin position="23"/>
        <end position="33"/>
    </location>
</feature>
<dbReference type="PANTHER" id="PTHR11360">
    <property type="entry name" value="MONOCARBOXYLATE TRANSPORTER"/>
    <property type="match status" value="1"/>
</dbReference>
<feature type="transmembrane region" description="Helical" evidence="3">
    <location>
        <begin position="523"/>
        <end position="545"/>
    </location>
</feature>
<dbReference type="EnsemblMetazoa" id="ADIR001255-RA">
    <property type="protein sequence ID" value="ADIR001255-PA"/>
    <property type="gene ID" value="ADIR001255"/>
</dbReference>
<dbReference type="Proteomes" id="UP000075884">
    <property type="component" value="Unassembled WGS sequence"/>
</dbReference>
<dbReference type="GO" id="GO:0016020">
    <property type="term" value="C:membrane"/>
    <property type="evidence" value="ECO:0007669"/>
    <property type="project" value="UniProtKB-SubCell"/>
</dbReference>
<reference evidence="5" key="2">
    <citation type="submission" date="2020-05" db="UniProtKB">
        <authorList>
            <consortium name="EnsemblMetazoa"/>
        </authorList>
    </citation>
    <scope>IDENTIFICATION</scope>
    <source>
        <strain evidence="5">WRAIR2</strain>
    </source>
</reference>
<evidence type="ECO:0000256" key="2">
    <source>
        <dbReference type="SAM" id="MobiDB-lite"/>
    </source>
</evidence>
<feature type="transmembrane region" description="Helical" evidence="3">
    <location>
        <begin position="491"/>
        <end position="517"/>
    </location>
</feature>
<dbReference type="InterPro" id="IPR020846">
    <property type="entry name" value="MFS_dom"/>
</dbReference>
<feature type="transmembrane region" description="Helical" evidence="3">
    <location>
        <begin position="580"/>
        <end position="601"/>
    </location>
</feature>
<evidence type="ECO:0000313" key="6">
    <source>
        <dbReference type="Proteomes" id="UP000075884"/>
    </source>
</evidence>
<keyword evidence="3" id="KW-1133">Transmembrane helix</keyword>
<keyword evidence="6" id="KW-1185">Reference proteome</keyword>
<feature type="compositionally biased region" description="Basic and acidic residues" evidence="2">
    <location>
        <begin position="300"/>
        <end position="313"/>
    </location>
</feature>
<dbReference type="STRING" id="7168.A0A182N0V0"/>
<accession>A0A182N0V0</accession>
<dbReference type="Pfam" id="PF07690">
    <property type="entry name" value="MFS_1"/>
    <property type="match status" value="2"/>
</dbReference>
<feature type="transmembrane region" description="Helical" evidence="3">
    <location>
        <begin position="118"/>
        <end position="137"/>
    </location>
</feature>
<dbReference type="PROSITE" id="PS50850">
    <property type="entry name" value="MFS"/>
    <property type="match status" value="1"/>
</dbReference>
<dbReference type="GO" id="GO:0008028">
    <property type="term" value="F:monocarboxylic acid transmembrane transporter activity"/>
    <property type="evidence" value="ECO:0007669"/>
    <property type="project" value="TreeGrafter"/>
</dbReference>
<dbReference type="VEuPathDB" id="VectorBase:ADIR001255"/>
<proteinExistence type="predicted"/>
<dbReference type="Gene3D" id="1.20.1250.20">
    <property type="entry name" value="MFS general substrate transporter like domains"/>
    <property type="match status" value="2"/>
</dbReference>
<evidence type="ECO:0000259" key="4">
    <source>
        <dbReference type="PROSITE" id="PS50850"/>
    </source>
</evidence>
<feature type="transmembrane region" description="Helical" evidence="3">
    <location>
        <begin position="461"/>
        <end position="479"/>
    </location>
</feature>
<evidence type="ECO:0000256" key="1">
    <source>
        <dbReference type="ARBA" id="ARBA00004141"/>
    </source>
</evidence>
<dbReference type="PANTHER" id="PTHR11360:SF284">
    <property type="entry name" value="EG:103B4.3 PROTEIN-RELATED"/>
    <property type="match status" value="1"/>
</dbReference>
<protein>
    <recommendedName>
        <fullName evidence="4">Major facilitator superfamily (MFS) profile domain-containing protein</fullName>
    </recommendedName>
</protein>
<reference evidence="6" key="1">
    <citation type="submission" date="2013-03" db="EMBL/GenBank/DDBJ databases">
        <title>The Genome Sequence of Anopheles dirus WRAIR2.</title>
        <authorList>
            <consortium name="The Broad Institute Genomics Platform"/>
            <person name="Neafsey D.E."/>
            <person name="Walton C."/>
            <person name="Walker B."/>
            <person name="Young S.K."/>
            <person name="Zeng Q."/>
            <person name="Gargeya S."/>
            <person name="Fitzgerald M."/>
            <person name="Haas B."/>
            <person name="Abouelleil A."/>
            <person name="Allen A.W."/>
            <person name="Alvarado L."/>
            <person name="Arachchi H.M."/>
            <person name="Berlin A.M."/>
            <person name="Chapman S.B."/>
            <person name="Gainer-Dewar J."/>
            <person name="Goldberg J."/>
            <person name="Griggs A."/>
            <person name="Gujja S."/>
            <person name="Hansen M."/>
            <person name="Howarth C."/>
            <person name="Imamovic A."/>
            <person name="Ireland A."/>
            <person name="Larimer J."/>
            <person name="McCowan C."/>
            <person name="Murphy C."/>
            <person name="Pearson M."/>
            <person name="Poon T.W."/>
            <person name="Priest M."/>
            <person name="Roberts A."/>
            <person name="Saif S."/>
            <person name="Shea T."/>
            <person name="Sisk P."/>
            <person name="Sykes S."/>
            <person name="Wortman J."/>
            <person name="Nusbaum C."/>
            <person name="Birren B."/>
        </authorList>
    </citation>
    <scope>NUCLEOTIDE SEQUENCE [LARGE SCALE GENOMIC DNA]</scope>
    <source>
        <strain evidence="6">WRAIR2</strain>
    </source>
</reference>
<feature type="domain" description="Major facilitator superfamily (MFS) profile" evidence="4">
    <location>
        <begin position="425"/>
        <end position="622"/>
    </location>
</feature>
<dbReference type="AlphaFoldDB" id="A0A182N0V0"/>
<keyword evidence="3" id="KW-0812">Transmembrane</keyword>
<organism evidence="5 6">
    <name type="scientific">Anopheles dirus</name>
    <dbReference type="NCBI Taxonomy" id="7168"/>
    <lineage>
        <taxon>Eukaryota</taxon>
        <taxon>Metazoa</taxon>
        <taxon>Ecdysozoa</taxon>
        <taxon>Arthropoda</taxon>
        <taxon>Hexapoda</taxon>
        <taxon>Insecta</taxon>
        <taxon>Pterygota</taxon>
        <taxon>Neoptera</taxon>
        <taxon>Endopterygota</taxon>
        <taxon>Diptera</taxon>
        <taxon>Nematocera</taxon>
        <taxon>Culicoidea</taxon>
        <taxon>Culicidae</taxon>
        <taxon>Anophelinae</taxon>
        <taxon>Anopheles</taxon>
    </lineage>
</organism>
<feature type="transmembrane region" description="Helical" evidence="3">
    <location>
        <begin position="143"/>
        <end position="164"/>
    </location>
</feature>
<feature type="transmembrane region" description="Helical" evidence="3">
    <location>
        <begin position="176"/>
        <end position="195"/>
    </location>
</feature>
<dbReference type="InterPro" id="IPR036259">
    <property type="entry name" value="MFS_trans_sf"/>
</dbReference>
<feature type="compositionally biased region" description="Basic and acidic residues" evidence="2">
    <location>
        <begin position="1"/>
        <end position="11"/>
    </location>
</feature>
<evidence type="ECO:0000256" key="3">
    <source>
        <dbReference type="SAM" id="Phobius"/>
    </source>
</evidence>
<keyword evidence="3" id="KW-0472">Membrane</keyword>
<dbReference type="FunFam" id="1.20.1250.20:FF:000271">
    <property type="entry name" value="Monocarboxylate transporter"/>
    <property type="match status" value="1"/>
</dbReference>
<comment type="subcellular location">
    <subcellularLocation>
        <location evidence="1">Membrane</location>
        <topology evidence="1">Multi-pass membrane protein</topology>
    </subcellularLocation>
</comment>
<feature type="transmembrane region" description="Helical" evidence="3">
    <location>
        <begin position="425"/>
        <end position="449"/>
    </location>
</feature>
<sequence>MHPCSGDEARMTHGPPASRKRQQQQIDSDIEQSAAEVEQGLPTPPDGGWGWMVVLASFSIHIITDGLTYSFGIFYNEFLTYFNEGKGYTAWIASILVGVTLCSGPISSSLVNRYGCRVVTIAGALLASASLAVSMYATSVFMLFITIGVGTGLGLGLIYLPAIVSVTMYFERLRSLATGIAVCGSGLGTSIFAPLTEALIKRFQWQGALLAIAAIVLICVLFGLMFRPLVAVPAAADATAGTELLERLQHSTADHQGEAGKLMPGGNATDGNLKRSNSHGHVEAPKIDLNANGHSVSGHNLDKGTVRPPPTDEAKRLGLSQPLLVTPDLQHQAALKRAESGTMYRRDALYTGSTHNISSRHASQGNLSMYEKGSYGSVQGNGLHRAVQGDDPEDQERCLGCVPCSRETCDTFREMMNFSILKDPIFIVFTVSNFLTSVGFNVPYVYLAAQAQVLGISTQDASYLLGVIGIANTVGRIVLGYLSDKAWVNRLFVYNCSLALCGIATALSVLCLDFYWLAVYSAVFGFTIGAYVGLTSVILVDLLGLEKLTNAFGLLLLFQGIASFVGPPIAGWLYDFTLSYGPGFIMAGTTIAISGAMLFAIPSLQRYLARRRNASAAAAIPS</sequence>
<dbReference type="InterPro" id="IPR050327">
    <property type="entry name" value="Proton-linked_MCT"/>
</dbReference>
<feature type="region of interest" description="Disordered" evidence="2">
    <location>
        <begin position="255"/>
        <end position="313"/>
    </location>
</feature>
<dbReference type="SUPFAM" id="SSF103473">
    <property type="entry name" value="MFS general substrate transporter"/>
    <property type="match status" value="1"/>
</dbReference>
<evidence type="ECO:0000313" key="5">
    <source>
        <dbReference type="EnsemblMetazoa" id="ADIR001255-PA"/>
    </source>
</evidence>
<name>A0A182N0V0_9DIPT</name>
<dbReference type="CDD" id="cd17352">
    <property type="entry name" value="MFS_MCT_SLC16"/>
    <property type="match status" value="1"/>
</dbReference>
<feature type="transmembrane region" description="Helical" evidence="3">
    <location>
        <begin position="552"/>
        <end position="574"/>
    </location>
</feature>
<feature type="region of interest" description="Disordered" evidence="2">
    <location>
        <begin position="1"/>
        <end position="43"/>
    </location>
</feature>